<accession>A0A316VKY9</accession>
<organism evidence="2 3">
    <name type="scientific">Meira miltonrushii</name>
    <dbReference type="NCBI Taxonomy" id="1280837"/>
    <lineage>
        <taxon>Eukaryota</taxon>
        <taxon>Fungi</taxon>
        <taxon>Dikarya</taxon>
        <taxon>Basidiomycota</taxon>
        <taxon>Ustilaginomycotina</taxon>
        <taxon>Exobasidiomycetes</taxon>
        <taxon>Exobasidiales</taxon>
        <taxon>Brachybasidiaceae</taxon>
        <taxon>Meira</taxon>
    </lineage>
</organism>
<dbReference type="RefSeq" id="XP_025358040.1">
    <property type="nucleotide sequence ID" value="XM_025497575.1"/>
</dbReference>
<dbReference type="Proteomes" id="UP000245771">
    <property type="component" value="Unassembled WGS sequence"/>
</dbReference>
<dbReference type="OrthoDB" id="2351920at2759"/>
<name>A0A316VKY9_9BASI</name>
<protein>
    <submittedName>
        <fullName evidence="2">Uncharacterized protein</fullName>
    </submittedName>
</protein>
<dbReference type="EMBL" id="KZ819602">
    <property type="protein sequence ID" value="PWN37738.1"/>
    <property type="molecule type" value="Genomic_DNA"/>
</dbReference>
<evidence type="ECO:0000256" key="1">
    <source>
        <dbReference type="SAM" id="MobiDB-lite"/>
    </source>
</evidence>
<feature type="compositionally biased region" description="Polar residues" evidence="1">
    <location>
        <begin position="7"/>
        <end position="24"/>
    </location>
</feature>
<evidence type="ECO:0000313" key="3">
    <source>
        <dbReference type="Proteomes" id="UP000245771"/>
    </source>
</evidence>
<reference evidence="2 3" key="1">
    <citation type="journal article" date="2018" name="Mol. Biol. Evol.">
        <title>Broad Genomic Sampling Reveals a Smut Pathogenic Ancestry of the Fungal Clade Ustilaginomycotina.</title>
        <authorList>
            <person name="Kijpornyongpan T."/>
            <person name="Mondo S.J."/>
            <person name="Barry K."/>
            <person name="Sandor L."/>
            <person name="Lee J."/>
            <person name="Lipzen A."/>
            <person name="Pangilinan J."/>
            <person name="LaButti K."/>
            <person name="Hainaut M."/>
            <person name="Henrissat B."/>
            <person name="Grigoriev I.V."/>
            <person name="Spatafora J.W."/>
            <person name="Aime M.C."/>
        </authorList>
    </citation>
    <scope>NUCLEOTIDE SEQUENCE [LARGE SCALE GENOMIC DNA]</scope>
    <source>
        <strain evidence="2 3">MCA 3882</strain>
    </source>
</reference>
<dbReference type="GeneID" id="37019356"/>
<keyword evidence="3" id="KW-1185">Reference proteome</keyword>
<sequence length="288" mass="32419">MSADAHISSSRLRAPVNLSSSSNRTRARRINAYHDGQLSSLRGMLNLDYHASTSSNDPQRMWVDGRMQREVYYSSLAATDLGSGTNSGQRHNQDQHQTDALNNDLYEQGGEEIGAPSGSDNWLDMDRFEDWQKPTLDILCPDIHILEEEQLFPIAIAEDGETLPSELHPSHPYGDLHQPSLPYSNRFQVLRRPGGPDEAPNGKARKRKRQQDKAEEDNSEEEDDSGPDDNADSSQSNHFSIALNPPRWPFKRYGPGPGGPNSLMRNELRKPWRPYRAVWTELDLGSMG</sequence>
<feature type="region of interest" description="Disordered" evidence="1">
    <location>
        <begin position="187"/>
        <end position="266"/>
    </location>
</feature>
<evidence type="ECO:0000313" key="2">
    <source>
        <dbReference type="EMBL" id="PWN37738.1"/>
    </source>
</evidence>
<proteinExistence type="predicted"/>
<dbReference type="AlphaFoldDB" id="A0A316VKY9"/>
<feature type="compositionally biased region" description="Acidic residues" evidence="1">
    <location>
        <begin position="214"/>
        <end position="231"/>
    </location>
</feature>
<feature type="region of interest" description="Disordered" evidence="1">
    <location>
        <begin position="162"/>
        <end position="181"/>
    </location>
</feature>
<dbReference type="InParanoid" id="A0A316VKY9"/>
<feature type="region of interest" description="Disordered" evidence="1">
    <location>
        <begin position="1"/>
        <end position="27"/>
    </location>
</feature>
<gene>
    <name evidence="2" type="ORF">FA14DRAFT_153097</name>
</gene>